<evidence type="ECO:0000256" key="3">
    <source>
        <dbReference type="ARBA" id="ARBA00022771"/>
    </source>
</evidence>
<proteinExistence type="predicted"/>
<dbReference type="EMBL" id="JTDY01001846">
    <property type="protein sequence ID" value="KOB72732.1"/>
    <property type="molecule type" value="Genomic_DNA"/>
</dbReference>
<dbReference type="SUPFAM" id="SSF57667">
    <property type="entry name" value="beta-beta-alpha zinc fingers"/>
    <property type="match status" value="1"/>
</dbReference>
<dbReference type="InterPro" id="IPR013087">
    <property type="entry name" value="Znf_C2H2_type"/>
</dbReference>
<keyword evidence="8" id="KW-1185">Reference proteome</keyword>
<feature type="domain" description="C2H2-type" evidence="6">
    <location>
        <begin position="155"/>
        <end position="184"/>
    </location>
</feature>
<evidence type="ECO:0000313" key="7">
    <source>
        <dbReference type="EMBL" id="KOB72732.1"/>
    </source>
</evidence>
<keyword evidence="2" id="KW-0677">Repeat</keyword>
<dbReference type="PANTHER" id="PTHR14003">
    <property type="entry name" value="TRANSCRIPTIONAL REPRESSOR PROTEIN YY"/>
    <property type="match status" value="1"/>
</dbReference>
<comment type="caution">
    <text evidence="7">The sequence shown here is derived from an EMBL/GenBank/DDBJ whole genome shotgun (WGS) entry which is preliminary data.</text>
</comment>
<dbReference type="GO" id="GO:0008270">
    <property type="term" value="F:zinc ion binding"/>
    <property type="evidence" value="ECO:0007669"/>
    <property type="project" value="UniProtKB-KW"/>
</dbReference>
<dbReference type="GO" id="GO:0000981">
    <property type="term" value="F:DNA-binding transcription factor activity, RNA polymerase II-specific"/>
    <property type="evidence" value="ECO:0007669"/>
    <property type="project" value="TreeGrafter"/>
</dbReference>
<dbReference type="Gene3D" id="3.30.160.60">
    <property type="entry name" value="Classic Zinc Finger"/>
    <property type="match status" value="2"/>
</dbReference>
<evidence type="ECO:0000256" key="5">
    <source>
        <dbReference type="PROSITE-ProRule" id="PRU00042"/>
    </source>
</evidence>
<dbReference type="GO" id="GO:0000785">
    <property type="term" value="C:chromatin"/>
    <property type="evidence" value="ECO:0007669"/>
    <property type="project" value="TreeGrafter"/>
</dbReference>
<organism evidence="7 8">
    <name type="scientific">Operophtera brumata</name>
    <name type="common">Winter moth</name>
    <name type="synonym">Phalaena brumata</name>
    <dbReference type="NCBI Taxonomy" id="104452"/>
    <lineage>
        <taxon>Eukaryota</taxon>
        <taxon>Metazoa</taxon>
        <taxon>Ecdysozoa</taxon>
        <taxon>Arthropoda</taxon>
        <taxon>Hexapoda</taxon>
        <taxon>Insecta</taxon>
        <taxon>Pterygota</taxon>
        <taxon>Neoptera</taxon>
        <taxon>Endopterygota</taxon>
        <taxon>Lepidoptera</taxon>
        <taxon>Glossata</taxon>
        <taxon>Ditrysia</taxon>
        <taxon>Geometroidea</taxon>
        <taxon>Geometridae</taxon>
        <taxon>Larentiinae</taxon>
        <taxon>Operophtera</taxon>
    </lineage>
</organism>
<keyword evidence="3 5" id="KW-0863">Zinc-finger</keyword>
<evidence type="ECO:0000313" key="8">
    <source>
        <dbReference type="Proteomes" id="UP000037510"/>
    </source>
</evidence>
<dbReference type="SMART" id="SM00355">
    <property type="entry name" value="ZnF_C2H2"/>
    <property type="match status" value="3"/>
</dbReference>
<dbReference type="PROSITE" id="PS50157">
    <property type="entry name" value="ZINC_FINGER_C2H2_2"/>
    <property type="match status" value="2"/>
</dbReference>
<dbReference type="GO" id="GO:0005667">
    <property type="term" value="C:transcription regulator complex"/>
    <property type="evidence" value="ECO:0007669"/>
    <property type="project" value="TreeGrafter"/>
</dbReference>
<protein>
    <submittedName>
        <fullName evidence="7">Zinc finger protein 41</fullName>
    </submittedName>
</protein>
<evidence type="ECO:0000256" key="4">
    <source>
        <dbReference type="ARBA" id="ARBA00022833"/>
    </source>
</evidence>
<dbReference type="STRING" id="104452.A0A0L7LB73"/>
<accession>A0A0L7LB73</accession>
<dbReference type="GO" id="GO:0031519">
    <property type="term" value="C:PcG protein complex"/>
    <property type="evidence" value="ECO:0007669"/>
    <property type="project" value="TreeGrafter"/>
</dbReference>
<dbReference type="AlphaFoldDB" id="A0A0L7LB73"/>
<dbReference type="PROSITE" id="PS00028">
    <property type="entry name" value="ZINC_FINGER_C2H2_1"/>
    <property type="match status" value="2"/>
</dbReference>
<dbReference type="InterPro" id="IPR036236">
    <property type="entry name" value="Znf_C2H2_sf"/>
</dbReference>
<feature type="domain" description="C2H2-type" evidence="6">
    <location>
        <begin position="185"/>
        <end position="212"/>
    </location>
</feature>
<dbReference type="Proteomes" id="UP000037510">
    <property type="component" value="Unassembled WGS sequence"/>
</dbReference>
<keyword evidence="1" id="KW-0479">Metal-binding</keyword>
<keyword evidence="4" id="KW-0862">Zinc</keyword>
<gene>
    <name evidence="7" type="ORF">OBRU01_11849</name>
</gene>
<reference evidence="7 8" key="1">
    <citation type="journal article" date="2015" name="Genome Biol. Evol.">
        <title>The genome of winter moth (Operophtera brumata) provides a genomic perspective on sexual dimorphism and phenology.</title>
        <authorList>
            <person name="Derks M.F."/>
            <person name="Smit S."/>
            <person name="Salis L."/>
            <person name="Schijlen E."/>
            <person name="Bossers A."/>
            <person name="Mateman C."/>
            <person name="Pijl A.S."/>
            <person name="de Ridder D."/>
            <person name="Groenen M.A."/>
            <person name="Visser M.E."/>
            <person name="Megens H.J."/>
        </authorList>
    </citation>
    <scope>NUCLEOTIDE SEQUENCE [LARGE SCALE GENOMIC DNA]</scope>
    <source>
        <strain evidence="7">WM2013NL</strain>
        <tissue evidence="7">Head and thorax</tissue>
    </source>
</reference>
<evidence type="ECO:0000256" key="1">
    <source>
        <dbReference type="ARBA" id="ARBA00022723"/>
    </source>
</evidence>
<evidence type="ECO:0000259" key="6">
    <source>
        <dbReference type="PROSITE" id="PS50157"/>
    </source>
</evidence>
<dbReference type="GO" id="GO:0000978">
    <property type="term" value="F:RNA polymerase II cis-regulatory region sequence-specific DNA binding"/>
    <property type="evidence" value="ECO:0007669"/>
    <property type="project" value="TreeGrafter"/>
</dbReference>
<dbReference type="Pfam" id="PF00096">
    <property type="entry name" value="zf-C2H2"/>
    <property type="match status" value="1"/>
</dbReference>
<sequence>MSWIVQTADDESTGQVKDILKAAKTADYESSGQVKDILKAAKVSVTTAGAHEVEQEAVSSDDEIWIVQTADYESSGQVKDILKAAKVSVTTAGAHEVEQEAVSSDDEIWIVQTADDESTGQVMDILKAAKCTGTFPTETQLFDHVHFIHEKTKKWQCPIKDCGKTFYLRATLTKHSRSHTDTRRYGCVTCGKRFLDKQTLDEHGVTHLQGNTDVTQPLAHRHAAERLCDVRQAVP</sequence>
<dbReference type="PANTHER" id="PTHR14003:SF19">
    <property type="entry name" value="YY2 TRANSCRIPTION FACTOR"/>
    <property type="match status" value="1"/>
</dbReference>
<evidence type="ECO:0000256" key="2">
    <source>
        <dbReference type="ARBA" id="ARBA00022737"/>
    </source>
</evidence>
<name>A0A0L7LB73_OPEBR</name>